<name>A0A0S2F627_LYSAN</name>
<dbReference type="KEGG" id="lab:LA76x_0839"/>
<organism evidence="1 2">
    <name type="scientific">Lysobacter antibioticus</name>
    <dbReference type="NCBI Taxonomy" id="84531"/>
    <lineage>
        <taxon>Bacteria</taxon>
        <taxon>Pseudomonadati</taxon>
        <taxon>Pseudomonadota</taxon>
        <taxon>Gammaproteobacteria</taxon>
        <taxon>Lysobacterales</taxon>
        <taxon>Lysobacteraceae</taxon>
        <taxon>Lysobacter</taxon>
    </lineage>
</organism>
<dbReference type="PATRIC" id="fig|84531.7.peg.5072"/>
<dbReference type="KEGG" id="laq:GLA29479_5170"/>
<keyword evidence="2" id="KW-1185">Reference proteome</keyword>
<dbReference type="EMBL" id="CP011129">
    <property type="protein sequence ID" value="ALN79000.1"/>
    <property type="molecule type" value="Genomic_DNA"/>
</dbReference>
<gene>
    <name evidence="1" type="ORF">LA76x_0839</name>
</gene>
<proteinExistence type="predicted"/>
<accession>A0A0S2F627</accession>
<evidence type="ECO:0000313" key="2">
    <source>
        <dbReference type="Proteomes" id="UP000060787"/>
    </source>
</evidence>
<reference evidence="1 2" key="1">
    <citation type="journal article" date="2015" name="BMC Genomics">
        <title>Comparative genomics and metabolic profiling of the genus Lysobacter.</title>
        <authorList>
            <person name="de Bruijn I."/>
            <person name="Cheng X."/>
            <person name="de Jager V."/>
            <person name="Exposito R.G."/>
            <person name="Watrous J."/>
            <person name="Patel N."/>
            <person name="Postma J."/>
            <person name="Dorrestein P.C."/>
            <person name="Kobayashi D."/>
            <person name="Raaijmakers J.M."/>
        </authorList>
    </citation>
    <scope>NUCLEOTIDE SEQUENCE [LARGE SCALE GENOMIC DNA]</scope>
    <source>
        <strain evidence="1 2">76</strain>
    </source>
</reference>
<dbReference type="AlphaFoldDB" id="A0A0S2F627"/>
<dbReference type="Proteomes" id="UP000060787">
    <property type="component" value="Chromosome"/>
</dbReference>
<sequence length="38" mass="4330">MQKIRGDRHQERYPDLCMLMRALESSDAIEAVHDGSGL</sequence>
<protein>
    <submittedName>
        <fullName evidence="1">Uncharacterized protein</fullName>
    </submittedName>
</protein>
<evidence type="ECO:0000313" key="1">
    <source>
        <dbReference type="EMBL" id="ALN79000.1"/>
    </source>
</evidence>